<accession>A0A0G2J3E2</accession>
<comment type="caution">
    <text evidence="1">The sequence shown here is derived from an EMBL/GenBank/DDBJ whole genome shotgun (WGS) entry which is preliminary data.</text>
</comment>
<dbReference type="AlphaFoldDB" id="A0A0G2J3E2"/>
<dbReference type="Proteomes" id="UP000034164">
    <property type="component" value="Unassembled WGS sequence"/>
</dbReference>
<protein>
    <submittedName>
        <fullName evidence="1">Uncharacterized protein</fullName>
    </submittedName>
</protein>
<evidence type="ECO:0000313" key="2">
    <source>
        <dbReference type="Proteomes" id="UP000034164"/>
    </source>
</evidence>
<organism evidence="1 2">
    <name type="scientific">[Emmonsia] crescens</name>
    <dbReference type="NCBI Taxonomy" id="73230"/>
    <lineage>
        <taxon>Eukaryota</taxon>
        <taxon>Fungi</taxon>
        <taxon>Dikarya</taxon>
        <taxon>Ascomycota</taxon>
        <taxon>Pezizomycotina</taxon>
        <taxon>Eurotiomycetes</taxon>
        <taxon>Eurotiomycetidae</taxon>
        <taxon>Onygenales</taxon>
        <taxon>Ajellomycetaceae</taxon>
        <taxon>Emergomyces</taxon>
    </lineage>
</organism>
<proteinExistence type="predicted"/>
<reference evidence="2" key="1">
    <citation type="journal article" date="2015" name="PLoS Genet.">
        <title>The dynamic genome and transcriptome of the human fungal pathogen Blastomyces and close relative Emmonsia.</title>
        <authorList>
            <person name="Munoz J.F."/>
            <person name="Gauthier G.M."/>
            <person name="Desjardins C.A."/>
            <person name="Gallo J.E."/>
            <person name="Holder J."/>
            <person name="Sullivan T.D."/>
            <person name="Marty A.J."/>
            <person name="Carmen J.C."/>
            <person name="Chen Z."/>
            <person name="Ding L."/>
            <person name="Gujja S."/>
            <person name="Magrini V."/>
            <person name="Misas E."/>
            <person name="Mitreva M."/>
            <person name="Priest M."/>
            <person name="Saif S."/>
            <person name="Whiston E.A."/>
            <person name="Young S."/>
            <person name="Zeng Q."/>
            <person name="Goldman W.E."/>
            <person name="Mardis E.R."/>
            <person name="Taylor J.W."/>
            <person name="McEwen J.G."/>
            <person name="Clay O.K."/>
            <person name="Klein B.S."/>
            <person name="Cuomo C.A."/>
        </authorList>
    </citation>
    <scope>NUCLEOTIDE SEQUENCE [LARGE SCALE GENOMIC DNA]</scope>
    <source>
        <strain evidence="2">UAMH 3008</strain>
    </source>
</reference>
<sequence>MVFPRSSSTIPTCPYRCCSLLRSRVRIIRQTKEELVPRPQFRATRCAHDAADTVQQVSAGIPAHRKTSAFVTDALHDSRGR</sequence>
<dbReference type="EMBL" id="LCZI01000727">
    <property type="protein sequence ID" value="KKZ64914.1"/>
    <property type="molecule type" value="Genomic_DNA"/>
</dbReference>
<dbReference type="OrthoDB" id="10316030at2759"/>
<dbReference type="VEuPathDB" id="FungiDB:EMCG_09185"/>
<name>A0A0G2J3E2_9EURO</name>
<gene>
    <name evidence="1" type="ORF">EMCG_09185</name>
</gene>
<evidence type="ECO:0000313" key="1">
    <source>
        <dbReference type="EMBL" id="KKZ64914.1"/>
    </source>
</evidence>